<sequence length="994" mass="111849">MSKRPRRVATTKKVVIETSDSDEELNLTEDDDYRPQETKSHRIDRAASVQTNVTKRQRFPTSKKTAAEGPARKKKRGDKEKEDENACPNENNPESVVQDTPSTTNQRNGSEGTEHNSEAPAPKRKRARKDKQDLKSAANETNPEKEDVVPSTARAQPNDIVASSHHNKYSTGRSSFWERRKVWNIHELLAETENIQPQAARNIVKLFEDENTIPFICRYRRDLVDHIAPDRLRDIRNTYTEIVDLRKRAENIIGKLQRENIMNAEIREELMCAKTNEELEFLYAPYKPASKGTLAERAKALGLEVYADCLLYGSAPKVNLSEIVDRRNEALATEALVMTGICQIIIHNISKNTNVLEEIRRLQNVHRVFLKCSKTKEAKSSTSSSSSSKASSSTGSNRSSDKKLDSSKFENYFNFQGDVRSIKPYQMLAINRGEKHKFLSVKLETNDYLKRDLMRYITDQYMNQGLQYPLRREVFTKSLEECYSKKLQPLMCRQIRADLKEKATKAAIDVFAKNLKQLLLMSPLKGERILGIDPGFTNGCKLALISETADVLDTGVIYPHGAMSNKRDAEQKLVQLLSDHNCKIIALGNGTACRETEHWLTGMFHAGVLDSRIIRYSIVNENGASIYSCSDVAAKEFPKMDTNERSAVSIARRLNDPLSEYVKIEPRHLGVGMYQHDVSEKILTASLNDVVSECVSYVGVDLNTASLSVLKHIAGLSEKKAEKIIEHRTQKGPFKTRKDLLSVRSIGEKSFVQCAGFVRIEPLSVGGQIKNPLDCTWVHPESYNVVESLAFSSAALTNKEVSLGVTMSLSCCVMPAMFFGQSSSKFLRFVTSSIVGECDLKLSDVGKASFIASIKQFASSQPNLDRIAKQHKLPMERLEFLLVALQRELLKDYRADLDKRPLFKQGLTRLDDLCMGEVVTGAVTNVTQFGAFVDVGVERVGLIHNSNMNNSQLSVGDRIVASVVRVNLQRRQLELRLENMLLETDTSFKFKAED</sequence>
<dbReference type="PhylomeDB" id="B4R0N1"/>
<dbReference type="InterPro" id="IPR055179">
    <property type="entry name" value="Tex-like_central_region"/>
</dbReference>
<dbReference type="FunFam" id="2.40.50.140:FF:000694">
    <property type="entry name" value="GD18443"/>
    <property type="match status" value="1"/>
</dbReference>
<dbReference type="SMART" id="SM00316">
    <property type="entry name" value="S1"/>
    <property type="match status" value="1"/>
</dbReference>
<dbReference type="InterPro" id="IPR032639">
    <property type="entry name" value="Tex_YqgF"/>
</dbReference>
<feature type="region of interest" description="Disordered" evidence="1">
    <location>
        <begin position="1"/>
        <end position="158"/>
    </location>
</feature>
<dbReference type="STRING" id="7240.B4R0N1"/>
<dbReference type="GO" id="GO:0003735">
    <property type="term" value="F:structural constituent of ribosome"/>
    <property type="evidence" value="ECO:0007669"/>
    <property type="project" value="TreeGrafter"/>
</dbReference>
<dbReference type="Pfam" id="PF22706">
    <property type="entry name" value="Tex_central_region"/>
    <property type="match status" value="1"/>
</dbReference>
<dbReference type="SUPFAM" id="SSF50249">
    <property type="entry name" value="Nucleic acid-binding proteins"/>
    <property type="match status" value="1"/>
</dbReference>
<dbReference type="Pfam" id="PF00575">
    <property type="entry name" value="S1"/>
    <property type="match status" value="1"/>
</dbReference>
<dbReference type="Gene3D" id="2.40.50.140">
    <property type="entry name" value="Nucleic acid-binding proteins"/>
    <property type="match status" value="1"/>
</dbReference>
<dbReference type="Proteomes" id="UP000000304">
    <property type="component" value="Chromosome 3R"/>
</dbReference>
<reference evidence="3 4" key="1">
    <citation type="journal article" date="2007" name="Nature">
        <title>Evolution of genes and genomes on the Drosophila phylogeny.</title>
        <authorList>
            <consortium name="Drosophila 12 Genomes Consortium"/>
            <person name="Clark A.G."/>
            <person name="Eisen M.B."/>
            <person name="Smith D.R."/>
            <person name="Bergman C.M."/>
            <person name="Oliver B."/>
            <person name="Markow T.A."/>
            <person name="Kaufman T.C."/>
            <person name="Kellis M."/>
            <person name="Gelbart W."/>
            <person name="Iyer V.N."/>
            <person name="Pollard D.A."/>
            <person name="Sackton T.B."/>
            <person name="Larracuente A.M."/>
            <person name="Singh N.D."/>
            <person name="Abad J.P."/>
            <person name="Abt D.N."/>
            <person name="Adryan B."/>
            <person name="Aguade M."/>
            <person name="Akashi H."/>
            <person name="Anderson W.W."/>
            <person name="Aquadro C.F."/>
            <person name="Ardell D.H."/>
            <person name="Arguello R."/>
            <person name="Artieri C.G."/>
            <person name="Barbash D.A."/>
            <person name="Barker D."/>
            <person name="Barsanti P."/>
            <person name="Batterham P."/>
            <person name="Batzoglou S."/>
            <person name="Begun D."/>
            <person name="Bhutkar A."/>
            <person name="Blanco E."/>
            <person name="Bosak S.A."/>
            <person name="Bradley R.K."/>
            <person name="Brand A.D."/>
            <person name="Brent M.R."/>
            <person name="Brooks A.N."/>
            <person name="Brown R.H."/>
            <person name="Butlin R.K."/>
            <person name="Caggese C."/>
            <person name="Calvi B.R."/>
            <person name="Bernardo de Carvalho A."/>
            <person name="Caspi A."/>
            <person name="Castrezana S."/>
            <person name="Celniker S.E."/>
            <person name="Chang J.L."/>
            <person name="Chapple C."/>
            <person name="Chatterji S."/>
            <person name="Chinwalla A."/>
            <person name="Civetta A."/>
            <person name="Clifton S.W."/>
            <person name="Comeron J.M."/>
            <person name="Costello J.C."/>
            <person name="Coyne J.A."/>
            <person name="Daub J."/>
            <person name="David R.G."/>
            <person name="Delcher A.L."/>
            <person name="Delehaunty K."/>
            <person name="Do C.B."/>
            <person name="Ebling H."/>
            <person name="Edwards K."/>
            <person name="Eickbush T."/>
            <person name="Evans J.D."/>
            <person name="Filipski A."/>
            <person name="Findeiss S."/>
            <person name="Freyhult E."/>
            <person name="Fulton L."/>
            <person name="Fulton R."/>
            <person name="Garcia A.C."/>
            <person name="Gardiner A."/>
            <person name="Garfield D.A."/>
            <person name="Garvin B.E."/>
            <person name="Gibson G."/>
            <person name="Gilbert D."/>
            <person name="Gnerre S."/>
            <person name="Godfrey J."/>
            <person name="Good R."/>
            <person name="Gotea V."/>
            <person name="Gravely B."/>
            <person name="Greenberg A.J."/>
            <person name="Griffiths-Jones S."/>
            <person name="Gross S."/>
            <person name="Guigo R."/>
            <person name="Gustafson E.A."/>
            <person name="Haerty W."/>
            <person name="Hahn M.W."/>
            <person name="Halligan D.L."/>
            <person name="Halpern A.L."/>
            <person name="Halter G.M."/>
            <person name="Han M.V."/>
            <person name="Heger A."/>
            <person name="Hillier L."/>
            <person name="Hinrichs A.S."/>
            <person name="Holmes I."/>
            <person name="Hoskins R.A."/>
            <person name="Hubisz M.J."/>
            <person name="Hultmark D."/>
            <person name="Huntley M.A."/>
            <person name="Jaffe D.B."/>
            <person name="Jagadeeshan S."/>
            <person name="Jeck W.R."/>
            <person name="Johnson J."/>
            <person name="Jones C.D."/>
            <person name="Jordan W.C."/>
            <person name="Karpen G.H."/>
            <person name="Kataoka E."/>
            <person name="Keightley P.D."/>
            <person name="Kheradpour P."/>
            <person name="Kirkness E.F."/>
            <person name="Koerich L.B."/>
            <person name="Kristiansen K."/>
            <person name="Kudrna D."/>
            <person name="Kulathinal R.J."/>
            <person name="Kumar S."/>
            <person name="Kwok R."/>
            <person name="Lander E."/>
            <person name="Langley C.H."/>
            <person name="Lapoint R."/>
            <person name="Lazzaro B.P."/>
            <person name="Lee S.J."/>
            <person name="Levesque L."/>
            <person name="Li R."/>
            <person name="Lin C.F."/>
            <person name="Lin M.F."/>
            <person name="Lindblad-Toh K."/>
            <person name="Llopart A."/>
            <person name="Long M."/>
            <person name="Low L."/>
            <person name="Lozovsky E."/>
            <person name="Lu J."/>
            <person name="Luo M."/>
            <person name="Machado C.A."/>
            <person name="Makalowski W."/>
            <person name="Marzo M."/>
            <person name="Matsuda M."/>
            <person name="Matzkin L."/>
            <person name="McAllister B."/>
            <person name="McBride C.S."/>
            <person name="McKernan B."/>
            <person name="McKernan K."/>
            <person name="Mendez-Lago M."/>
            <person name="Minx P."/>
            <person name="Mollenhauer M.U."/>
            <person name="Montooth K."/>
            <person name="Mount S.M."/>
            <person name="Mu X."/>
            <person name="Myers E."/>
            <person name="Negre B."/>
            <person name="Newfeld S."/>
            <person name="Nielsen R."/>
            <person name="Noor M.A."/>
            <person name="O'Grady P."/>
            <person name="Pachter L."/>
            <person name="Papaceit M."/>
            <person name="Parisi M.J."/>
            <person name="Parisi M."/>
            <person name="Parts L."/>
            <person name="Pedersen J.S."/>
            <person name="Pesole G."/>
            <person name="Phillippy A.M."/>
            <person name="Ponting C.P."/>
            <person name="Pop M."/>
            <person name="Porcelli D."/>
            <person name="Powell J.R."/>
            <person name="Prohaska S."/>
            <person name="Pruitt K."/>
            <person name="Puig M."/>
            <person name="Quesneville H."/>
            <person name="Ram K.R."/>
            <person name="Rand D."/>
            <person name="Rasmussen M.D."/>
            <person name="Reed L.K."/>
            <person name="Reenan R."/>
            <person name="Reily A."/>
            <person name="Remington K.A."/>
            <person name="Rieger T.T."/>
            <person name="Ritchie M.G."/>
            <person name="Robin C."/>
            <person name="Rogers Y.H."/>
            <person name="Rohde C."/>
            <person name="Rozas J."/>
            <person name="Rubenfield M.J."/>
            <person name="Ruiz A."/>
            <person name="Russo S."/>
            <person name="Salzberg S.L."/>
            <person name="Sanchez-Gracia A."/>
            <person name="Saranga D.J."/>
            <person name="Sato H."/>
            <person name="Schaeffer S.W."/>
            <person name="Schatz M.C."/>
            <person name="Schlenke T."/>
            <person name="Schwartz R."/>
            <person name="Segarra C."/>
            <person name="Singh R.S."/>
            <person name="Sirot L."/>
            <person name="Sirota M."/>
            <person name="Sisneros N.B."/>
            <person name="Smith C.D."/>
            <person name="Smith T.F."/>
            <person name="Spieth J."/>
            <person name="Stage D.E."/>
            <person name="Stark A."/>
            <person name="Stephan W."/>
            <person name="Strausberg R.L."/>
            <person name="Strempel S."/>
            <person name="Sturgill D."/>
            <person name="Sutton G."/>
            <person name="Sutton G.G."/>
            <person name="Tao W."/>
            <person name="Teichmann S."/>
            <person name="Tobari Y.N."/>
            <person name="Tomimura Y."/>
            <person name="Tsolas J.M."/>
            <person name="Valente V.L."/>
            <person name="Venter E."/>
            <person name="Venter J.C."/>
            <person name="Vicario S."/>
            <person name="Vieira F.G."/>
            <person name="Vilella A.J."/>
            <person name="Villasante A."/>
            <person name="Walenz B."/>
            <person name="Wang J."/>
            <person name="Wasserman M."/>
            <person name="Watts T."/>
            <person name="Wilson D."/>
            <person name="Wilson R.K."/>
            <person name="Wing R.A."/>
            <person name="Wolfner M.F."/>
            <person name="Wong A."/>
            <person name="Wong G.K."/>
            <person name="Wu C.I."/>
            <person name="Wu G."/>
            <person name="Yamamoto D."/>
            <person name="Yang H.P."/>
            <person name="Yang S.P."/>
            <person name="Yorke J.A."/>
            <person name="Yoshida K."/>
            <person name="Zdobnov E."/>
            <person name="Zhang P."/>
            <person name="Zhang Y."/>
            <person name="Zimin A.V."/>
            <person name="Baldwin J."/>
            <person name="Abdouelleil A."/>
            <person name="Abdulkadir J."/>
            <person name="Abebe A."/>
            <person name="Abera B."/>
            <person name="Abreu J."/>
            <person name="Acer S.C."/>
            <person name="Aftuck L."/>
            <person name="Alexander A."/>
            <person name="An P."/>
            <person name="Anderson E."/>
            <person name="Anderson S."/>
            <person name="Arachi H."/>
            <person name="Azer M."/>
            <person name="Bachantsang P."/>
            <person name="Barry A."/>
            <person name="Bayul T."/>
            <person name="Berlin A."/>
            <person name="Bessette D."/>
            <person name="Bloom T."/>
            <person name="Blye J."/>
            <person name="Boguslavskiy L."/>
            <person name="Bonnet C."/>
            <person name="Boukhgalter B."/>
            <person name="Bourzgui I."/>
            <person name="Brown A."/>
            <person name="Cahill P."/>
            <person name="Channer S."/>
            <person name="Cheshatsang Y."/>
            <person name="Chuda L."/>
            <person name="Citroen M."/>
            <person name="Collymore A."/>
            <person name="Cooke P."/>
            <person name="Costello M."/>
            <person name="D'Aco K."/>
            <person name="Daza R."/>
            <person name="De Haan G."/>
            <person name="DeGray S."/>
            <person name="DeMaso C."/>
            <person name="Dhargay N."/>
            <person name="Dooley K."/>
            <person name="Dooley E."/>
            <person name="Doricent M."/>
            <person name="Dorje P."/>
            <person name="Dorjee K."/>
            <person name="Dupes A."/>
            <person name="Elong R."/>
            <person name="Falk J."/>
            <person name="Farina A."/>
            <person name="Faro S."/>
            <person name="Ferguson D."/>
            <person name="Fisher S."/>
            <person name="Foley C.D."/>
            <person name="Franke A."/>
            <person name="Friedrich D."/>
            <person name="Gadbois L."/>
            <person name="Gearin G."/>
            <person name="Gearin C.R."/>
            <person name="Giannoukos G."/>
            <person name="Goode T."/>
            <person name="Graham J."/>
            <person name="Grandbois E."/>
            <person name="Grewal S."/>
            <person name="Gyaltsen K."/>
            <person name="Hafez N."/>
            <person name="Hagos B."/>
            <person name="Hall J."/>
            <person name="Henson C."/>
            <person name="Hollinger A."/>
            <person name="Honan T."/>
            <person name="Huard M.D."/>
            <person name="Hughes L."/>
            <person name="Hurhula B."/>
            <person name="Husby M.E."/>
            <person name="Kamat A."/>
            <person name="Kanga B."/>
            <person name="Kashin S."/>
            <person name="Khazanovich D."/>
            <person name="Kisner P."/>
            <person name="Lance K."/>
            <person name="Lara M."/>
            <person name="Lee W."/>
            <person name="Lennon N."/>
            <person name="Letendre F."/>
            <person name="LeVine R."/>
            <person name="Lipovsky A."/>
            <person name="Liu X."/>
            <person name="Liu J."/>
            <person name="Liu S."/>
            <person name="Lokyitsang T."/>
            <person name="Lokyitsang Y."/>
            <person name="Lubonja R."/>
            <person name="Lui A."/>
            <person name="MacDonald P."/>
            <person name="Magnisalis V."/>
            <person name="Maru K."/>
            <person name="Matthews C."/>
            <person name="McCusker W."/>
            <person name="McDonough S."/>
            <person name="Mehta T."/>
            <person name="Meldrim J."/>
            <person name="Meneus L."/>
            <person name="Mihai O."/>
            <person name="Mihalev A."/>
            <person name="Mihova T."/>
            <person name="Mittelman R."/>
            <person name="Mlenga V."/>
            <person name="Montmayeur A."/>
            <person name="Mulrain L."/>
            <person name="Navidi A."/>
            <person name="Naylor J."/>
            <person name="Negash T."/>
            <person name="Nguyen T."/>
            <person name="Nguyen N."/>
            <person name="Nicol R."/>
            <person name="Norbu C."/>
            <person name="Norbu N."/>
            <person name="Novod N."/>
            <person name="O'Neill B."/>
            <person name="Osman S."/>
            <person name="Markiewicz E."/>
            <person name="Oyono O.L."/>
            <person name="Patti C."/>
            <person name="Phunkhang P."/>
            <person name="Pierre F."/>
            <person name="Priest M."/>
            <person name="Raghuraman S."/>
            <person name="Rege F."/>
            <person name="Reyes R."/>
            <person name="Rise C."/>
            <person name="Rogov P."/>
            <person name="Ross K."/>
            <person name="Ryan E."/>
            <person name="Settipalli S."/>
            <person name="Shea T."/>
            <person name="Sherpa N."/>
            <person name="Shi L."/>
            <person name="Shih D."/>
            <person name="Sparrow T."/>
            <person name="Spaulding J."/>
            <person name="Stalker J."/>
            <person name="Stange-Thomann N."/>
            <person name="Stavropoulos S."/>
            <person name="Stone C."/>
            <person name="Strader C."/>
            <person name="Tesfaye S."/>
            <person name="Thomson T."/>
            <person name="Thoulutsang Y."/>
            <person name="Thoulutsang D."/>
            <person name="Topham K."/>
            <person name="Topping I."/>
            <person name="Tsamla T."/>
            <person name="Vassiliev H."/>
            <person name="Vo A."/>
            <person name="Wangchuk T."/>
            <person name="Wangdi T."/>
            <person name="Weiand M."/>
            <person name="Wilkinson J."/>
            <person name="Wilson A."/>
            <person name="Yadav S."/>
            <person name="Young G."/>
            <person name="Yu Q."/>
            <person name="Zembek L."/>
            <person name="Zhong D."/>
            <person name="Zimmer A."/>
            <person name="Zwirko Z."/>
            <person name="Jaffe D.B."/>
            <person name="Alvarez P."/>
            <person name="Brockman W."/>
            <person name="Butler J."/>
            <person name="Chin C."/>
            <person name="Gnerre S."/>
            <person name="Grabherr M."/>
            <person name="Kleber M."/>
            <person name="Mauceli E."/>
            <person name="MacCallum I."/>
        </authorList>
    </citation>
    <scope>NUCLEOTIDE SEQUENCE [LARGE SCALE GENOMIC DNA]</scope>
    <source>
        <strain evidence="4">white501</strain>
    </source>
</reference>
<dbReference type="PANTHER" id="PTHR10724:SF10">
    <property type="entry name" value="S1 RNA-BINDING DOMAIN-CONTAINING PROTEIN 1"/>
    <property type="match status" value="1"/>
</dbReference>
<feature type="compositionally biased region" description="Polar residues" evidence="1">
    <location>
        <begin position="88"/>
        <end position="111"/>
    </location>
</feature>
<feature type="compositionally biased region" description="Polar residues" evidence="1">
    <location>
        <begin position="48"/>
        <end position="64"/>
    </location>
</feature>
<dbReference type="InterPro" id="IPR018974">
    <property type="entry name" value="Tex-like_N"/>
</dbReference>
<dbReference type="GO" id="GO:0006139">
    <property type="term" value="P:nucleobase-containing compound metabolic process"/>
    <property type="evidence" value="ECO:0007669"/>
    <property type="project" value="InterPro"/>
</dbReference>
<dbReference type="Gene3D" id="1.10.10.650">
    <property type="entry name" value="RuvA domain 2-like"/>
    <property type="match status" value="1"/>
</dbReference>
<dbReference type="Pfam" id="PF09371">
    <property type="entry name" value="Tex_N"/>
    <property type="match status" value="1"/>
</dbReference>
<evidence type="ECO:0000259" key="2">
    <source>
        <dbReference type="PROSITE" id="PS50126"/>
    </source>
</evidence>
<evidence type="ECO:0000313" key="4">
    <source>
        <dbReference type="Proteomes" id="UP000000304"/>
    </source>
</evidence>
<dbReference type="InterPro" id="IPR006641">
    <property type="entry name" value="YqgF/RNaseH-like_dom"/>
</dbReference>
<evidence type="ECO:0000313" key="3">
    <source>
        <dbReference type="EMBL" id="EDX13954.1"/>
    </source>
</evidence>
<keyword evidence="4" id="KW-1185">Reference proteome</keyword>
<name>B4R0N1_DROSI</name>
<evidence type="ECO:0000256" key="1">
    <source>
        <dbReference type="SAM" id="MobiDB-lite"/>
    </source>
</evidence>
<feature type="compositionally biased region" description="Low complexity" evidence="1">
    <location>
        <begin position="380"/>
        <end position="398"/>
    </location>
</feature>
<dbReference type="PANTHER" id="PTHR10724">
    <property type="entry name" value="30S RIBOSOMAL PROTEIN S1"/>
    <property type="match status" value="1"/>
</dbReference>
<feature type="region of interest" description="Disordered" evidence="1">
    <location>
        <begin position="379"/>
        <end position="404"/>
    </location>
</feature>
<dbReference type="InterPro" id="IPR023319">
    <property type="entry name" value="Tex-like_HTH_dom_sf"/>
</dbReference>
<dbReference type="InterPro" id="IPR023323">
    <property type="entry name" value="Tex-like_dom_sf"/>
</dbReference>
<protein>
    <submittedName>
        <fullName evidence="3">GD18443</fullName>
    </submittedName>
</protein>
<dbReference type="Pfam" id="PF12836">
    <property type="entry name" value="HHH_3"/>
    <property type="match status" value="1"/>
</dbReference>
<dbReference type="GO" id="GO:0003729">
    <property type="term" value="F:mRNA binding"/>
    <property type="evidence" value="ECO:0007669"/>
    <property type="project" value="TreeGrafter"/>
</dbReference>
<dbReference type="Pfam" id="PF16921">
    <property type="entry name" value="Tex_YqgF"/>
    <property type="match status" value="1"/>
</dbReference>
<dbReference type="InterPro" id="IPR012337">
    <property type="entry name" value="RNaseH-like_sf"/>
</dbReference>
<accession>B4R0N1</accession>
<gene>
    <name evidence="3" type="primary">Dsim\GD18443</name>
    <name evidence="3" type="ORF">Dsim_GD18443</name>
</gene>
<proteinExistence type="predicted"/>
<dbReference type="InterPro" id="IPR003029">
    <property type="entry name" value="S1_domain"/>
</dbReference>
<feature type="compositionally biased region" description="Acidic residues" evidence="1">
    <location>
        <begin position="19"/>
        <end position="32"/>
    </location>
</feature>
<dbReference type="Gene3D" id="3.30.420.140">
    <property type="entry name" value="YqgF/RNase H-like domain"/>
    <property type="match status" value="1"/>
</dbReference>
<dbReference type="InterPro" id="IPR037027">
    <property type="entry name" value="YqgF/RNaseH-like_dom_sf"/>
</dbReference>
<dbReference type="SMR" id="B4R0N1"/>
<feature type="compositionally biased region" description="Basic and acidic residues" evidence="1">
    <location>
        <begin position="33"/>
        <end position="45"/>
    </location>
</feature>
<dbReference type="AlphaFoldDB" id="B4R0N1"/>
<dbReference type="PROSITE" id="PS50126">
    <property type="entry name" value="S1"/>
    <property type="match status" value="1"/>
</dbReference>
<dbReference type="OrthoDB" id="995477at2759"/>
<dbReference type="SUPFAM" id="SSF53098">
    <property type="entry name" value="Ribonuclease H-like"/>
    <property type="match status" value="1"/>
</dbReference>
<organism evidence="3 4">
    <name type="scientific">Drosophila simulans</name>
    <name type="common">Fruit fly</name>
    <dbReference type="NCBI Taxonomy" id="7240"/>
    <lineage>
        <taxon>Eukaryota</taxon>
        <taxon>Metazoa</taxon>
        <taxon>Ecdysozoa</taxon>
        <taxon>Arthropoda</taxon>
        <taxon>Hexapoda</taxon>
        <taxon>Insecta</taxon>
        <taxon>Pterygota</taxon>
        <taxon>Neoptera</taxon>
        <taxon>Endopterygota</taxon>
        <taxon>Diptera</taxon>
        <taxon>Brachycera</taxon>
        <taxon>Muscomorpha</taxon>
        <taxon>Ephydroidea</taxon>
        <taxon>Drosophilidae</taxon>
        <taxon>Drosophila</taxon>
        <taxon>Sophophora</taxon>
    </lineage>
</organism>
<dbReference type="SUPFAM" id="SSF158832">
    <property type="entry name" value="Tex N-terminal region-like"/>
    <property type="match status" value="1"/>
</dbReference>
<dbReference type="InterPro" id="IPR012340">
    <property type="entry name" value="NA-bd_OB-fold"/>
</dbReference>
<dbReference type="Gene3D" id="1.10.150.310">
    <property type="entry name" value="Tex RuvX-like domain-like"/>
    <property type="match status" value="1"/>
</dbReference>
<dbReference type="EMBL" id="CM000364">
    <property type="protein sequence ID" value="EDX13954.1"/>
    <property type="molecule type" value="Genomic_DNA"/>
</dbReference>
<dbReference type="InterPro" id="IPR050437">
    <property type="entry name" value="Ribos_protein_bS1-like"/>
</dbReference>
<dbReference type="FunFam" id="3.30.420.140:FF:000001">
    <property type="entry name" value="RNA-binding transcriptional accessory protein"/>
    <property type="match status" value="1"/>
</dbReference>
<feature type="compositionally biased region" description="Basic residues" evidence="1">
    <location>
        <begin position="1"/>
        <end position="10"/>
    </location>
</feature>
<dbReference type="GO" id="GO:0006412">
    <property type="term" value="P:translation"/>
    <property type="evidence" value="ECO:0007669"/>
    <property type="project" value="TreeGrafter"/>
</dbReference>
<dbReference type="Gene3D" id="1.10.3500.10">
    <property type="entry name" value="Tex N-terminal region-like"/>
    <property type="match status" value="1"/>
</dbReference>
<dbReference type="SMART" id="SM00732">
    <property type="entry name" value="YqgFc"/>
    <property type="match status" value="1"/>
</dbReference>
<dbReference type="SUPFAM" id="SSF47781">
    <property type="entry name" value="RuvA domain 2-like"/>
    <property type="match status" value="2"/>
</dbReference>
<dbReference type="OMA" id="XAKLTSD"/>
<dbReference type="InterPro" id="IPR010994">
    <property type="entry name" value="RuvA_2-like"/>
</dbReference>
<dbReference type="HOGENOM" id="CLU_009833_0_0_1"/>
<feature type="domain" description="S1 motif" evidence="2">
    <location>
        <begin position="916"/>
        <end position="978"/>
    </location>
</feature>
<dbReference type="Pfam" id="PF17674">
    <property type="entry name" value="HHH_9"/>
    <property type="match status" value="1"/>
</dbReference>
<dbReference type="FunFam" id="1.10.10.650:FF:000001">
    <property type="entry name" value="S1 RNA-binding domain 1"/>
    <property type="match status" value="1"/>
</dbReference>
<dbReference type="InterPro" id="IPR041692">
    <property type="entry name" value="HHH_9"/>
</dbReference>